<proteinExistence type="predicted"/>
<dbReference type="Gene3D" id="3.30.160.60">
    <property type="entry name" value="Classic Zinc Finger"/>
    <property type="match status" value="3"/>
</dbReference>
<evidence type="ECO:0000259" key="12">
    <source>
        <dbReference type="PROSITE" id="PS50188"/>
    </source>
</evidence>
<dbReference type="InterPro" id="IPR003879">
    <property type="entry name" value="Butyrophylin_SPRY"/>
</dbReference>
<dbReference type="Proteomes" id="UP000324632">
    <property type="component" value="Chromosome 3"/>
</dbReference>
<dbReference type="SMART" id="SM00184">
    <property type="entry name" value="RING"/>
    <property type="match status" value="4"/>
</dbReference>
<evidence type="ECO:0000256" key="6">
    <source>
        <dbReference type="ARBA" id="ARBA00022833"/>
    </source>
</evidence>
<evidence type="ECO:0000256" key="2">
    <source>
        <dbReference type="ARBA" id="ARBA00022490"/>
    </source>
</evidence>
<evidence type="ECO:0000256" key="9">
    <source>
        <dbReference type="SAM" id="Coils"/>
    </source>
</evidence>
<feature type="domain" description="B30.2/SPRY" evidence="12">
    <location>
        <begin position="763"/>
        <end position="957"/>
    </location>
</feature>
<dbReference type="PROSITE" id="PS00518">
    <property type="entry name" value="ZF_RING_1"/>
    <property type="match status" value="4"/>
</dbReference>
<evidence type="ECO:0000259" key="10">
    <source>
        <dbReference type="PROSITE" id="PS50089"/>
    </source>
</evidence>
<dbReference type="Pfam" id="PF00622">
    <property type="entry name" value="SPRY"/>
    <property type="match status" value="2"/>
</dbReference>
<feature type="domain" description="B box-type" evidence="11">
    <location>
        <begin position="138"/>
        <end position="178"/>
    </location>
</feature>
<dbReference type="FunFam" id="2.60.120.920:FF:000004">
    <property type="entry name" value="Butyrophilin subfamily 1 member A1"/>
    <property type="match status" value="2"/>
</dbReference>
<dbReference type="SUPFAM" id="SSF57850">
    <property type="entry name" value="RING/U-box"/>
    <property type="match status" value="4"/>
</dbReference>
<dbReference type="Pfam" id="PF13765">
    <property type="entry name" value="PRY"/>
    <property type="match status" value="2"/>
</dbReference>
<feature type="domain" description="RING-type" evidence="10">
    <location>
        <begin position="1028"/>
        <end position="1067"/>
    </location>
</feature>
<keyword evidence="3" id="KW-0399">Innate immunity</keyword>
<dbReference type="Pfam" id="PF00097">
    <property type="entry name" value="zf-C3HC4"/>
    <property type="match status" value="2"/>
</dbReference>
<dbReference type="Gene3D" id="4.10.830.40">
    <property type="match status" value="2"/>
</dbReference>
<feature type="domain" description="RING-type" evidence="10">
    <location>
        <begin position="470"/>
        <end position="510"/>
    </location>
</feature>
<dbReference type="GO" id="GO:0045087">
    <property type="term" value="P:innate immune response"/>
    <property type="evidence" value="ECO:0007669"/>
    <property type="project" value="UniProtKB-KW"/>
</dbReference>
<comment type="subcellular location">
    <subcellularLocation>
        <location evidence="1">Cytoplasm</location>
    </subcellularLocation>
</comment>
<dbReference type="InterPro" id="IPR027370">
    <property type="entry name" value="Znf-RING_euk"/>
</dbReference>
<dbReference type="GO" id="GO:0008270">
    <property type="term" value="F:zinc ion binding"/>
    <property type="evidence" value="ECO:0007669"/>
    <property type="project" value="UniProtKB-KW"/>
</dbReference>
<dbReference type="SUPFAM" id="SSF57845">
    <property type="entry name" value="B-box zinc-binding domain"/>
    <property type="match status" value="2"/>
</dbReference>
<keyword evidence="14" id="KW-1185">Reference proteome</keyword>
<reference evidence="13 14" key="1">
    <citation type="journal article" date="2019" name="Mol. Ecol. Resour.">
        <title>Chromosome-level genome assembly of Triplophysa tibetana, a fish adapted to the harsh high-altitude environment of the Tibetan Plateau.</title>
        <authorList>
            <person name="Yang X."/>
            <person name="Liu H."/>
            <person name="Ma Z."/>
            <person name="Zou Y."/>
            <person name="Zou M."/>
            <person name="Mao Y."/>
            <person name="Li X."/>
            <person name="Wang H."/>
            <person name="Chen T."/>
            <person name="Wang W."/>
            <person name="Yang R."/>
        </authorList>
    </citation>
    <scope>NUCLEOTIDE SEQUENCE [LARGE SCALE GENOMIC DNA]</scope>
    <source>
        <strain evidence="13">TTIB1903HZAU</strain>
        <tissue evidence="13">Muscle</tissue>
    </source>
</reference>
<dbReference type="SMART" id="SM00504">
    <property type="entry name" value="Ubox"/>
    <property type="match status" value="2"/>
</dbReference>
<keyword evidence="7" id="KW-0391">Immunity</keyword>
<dbReference type="InterPro" id="IPR001870">
    <property type="entry name" value="B30.2/SPRY"/>
</dbReference>
<dbReference type="PROSITE" id="PS50119">
    <property type="entry name" value="ZF_BBOX"/>
    <property type="match status" value="2"/>
</dbReference>
<dbReference type="PROSITE" id="PS50188">
    <property type="entry name" value="B302_SPRY"/>
    <property type="match status" value="2"/>
</dbReference>
<dbReference type="InterPro" id="IPR003877">
    <property type="entry name" value="SPRY_dom"/>
</dbReference>
<keyword evidence="2" id="KW-0963">Cytoplasm</keyword>
<protein>
    <submittedName>
        <fullName evidence="13">E3 ubiquitin-protein ligase TRIM39</fullName>
    </submittedName>
</protein>
<dbReference type="InterPro" id="IPR043136">
    <property type="entry name" value="B30.2/SPRY_sf"/>
</dbReference>
<organism evidence="13 14">
    <name type="scientific">Triplophysa tibetana</name>
    <dbReference type="NCBI Taxonomy" id="1572043"/>
    <lineage>
        <taxon>Eukaryota</taxon>
        <taxon>Metazoa</taxon>
        <taxon>Chordata</taxon>
        <taxon>Craniata</taxon>
        <taxon>Vertebrata</taxon>
        <taxon>Euteleostomi</taxon>
        <taxon>Actinopterygii</taxon>
        <taxon>Neopterygii</taxon>
        <taxon>Teleostei</taxon>
        <taxon>Ostariophysi</taxon>
        <taxon>Cypriniformes</taxon>
        <taxon>Nemacheilidae</taxon>
        <taxon>Triplophysa</taxon>
    </lineage>
</organism>
<dbReference type="InterPro" id="IPR017907">
    <property type="entry name" value="Znf_RING_CS"/>
</dbReference>
<dbReference type="SMART" id="SM00449">
    <property type="entry name" value="SPRY"/>
    <property type="match status" value="2"/>
</dbReference>
<dbReference type="InterPro" id="IPR058030">
    <property type="entry name" value="TRIM8/14/16/25/29/45/65_CC"/>
</dbReference>
<feature type="coiled-coil region" evidence="9">
    <location>
        <begin position="207"/>
        <end position="249"/>
    </location>
</feature>
<evidence type="ECO:0000259" key="11">
    <source>
        <dbReference type="PROSITE" id="PS50119"/>
    </source>
</evidence>
<feature type="domain" description="RING-type" evidence="10">
    <location>
        <begin position="946"/>
        <end position="986"/>
    </location>
</feature>
<dbReference type="InterPro" id="IPR006574">
    <property type="entry name" value="PRY"/>
</dbReference>
<dbReference type="GO" id="GO:0004842">
    <property type="term" value="F:ubiquitin-protein transferase activity"/>
    <property type="evidence" value="ECO:0007669"/>
    <property type="project" value="InterPro"/>
</dbReference>
<dbReference type="InterPro" id="IPR013320">
    <property type="entry name" value="ConA-like_dom_sf"/>
</dbReference>
<evidence type="ECO:0000256" key="5">
    <source>
        <dbReference type="ARBA" id="ARBA00022771"/>
    </source>
</evidence>
<keyword evidence="5 8" id="KW-0863">Zinc-finger</keyword>
<dbReference type="SMART" id="SM00336">
    <property type="entry name" value="BBOX"/>
    <property type="match status" value="2"/>
</dbReference>
<evidence type="ECO:0000256" key="8">
    <source>
        <dbReference type="PROSITE-ProRule" id="PRU00024"/>
    </source>
</evidence>
<dbReference type="PANTHER" id="PTHR25465:SF32">
    <property type="entry name" value="BLOODTHIRSTY-RELATED GENE FAMILY, MEMBER 16 ISOFORM X1-RELATED"/>
    <property type="match status" value="1"/>
</dbReference>
<evidence type="ECO:0000256" key="1">
    <source>
        <dbReference type="ARBA" id="ARBA00004496"/>
    </source>
</evidence>
<dbReference type="Gene3D" id="3.30.40.10">
    <property type="entry name" value="Zinc/RING finger domain, C3HC4 (zinc finger)"/>
    <property type="match status" value="4"/>
</dbReference>
<feature type="coiled-coil region" evidence="9">
    <location>
        <begin position="636"/>
        <end position="715"/>
    </location>
</feature>
<dbReference type="InterPro" id="IPR003613">
    <property type="entry name" value="Ubox_domain"/>
</dbReference>
<dbReference type="PRINTS" id="PR01407">
    <property type="entry name" value="BUTYPHLNCDUF"/>
</dbReference>
<dbReference type="Gene3D" id="2.60.120.920">
    <property type="match status" value="2"/>
</dbReference>
<dbReference type="Pfam" id="PF25600">
    <property type="entry name" value="TRIM_CC"/>
    <property type="match status" value="2"/>
</dbReference>
<dbReference type="InterPro" id="IPR018957">
    <property type="entry name" value="Znf_C3HC4_RING-type"/>
</dbReference>
<dbReference type="PROSITE" id="PS50089">
    <property type="entry name" value="ZF_RING_2"/>
    <property type="match status" value="4"/>
</dbReference>
<feature type="domain" description="B30.2/SPRY" evidence="12">
    <location>
        <begin position="301"/>
        <end position="494"/>
    </location>
</feature>
<evidence type="ECO:0000256" key="7">
    <source>
        <dbReference type="ARBA" id="ARBA00022859"/>
    </source>
</evidence>
<accession>A0A5A9PMU5</accession>
<dbReference type="CDD" id="cd19769">
    <property type="entry name" value="Bbox2_TRIM16-like"/>
    <property type="match status" value="2"/>
</dbReference>
<dbReference type="GO" id="GO:0005737">
    <property type="term" value="C:cytoplasm"/>
    <property type="evidence" value="ECO:0007669"/>
    <property type="project" value="UniProtKB-SubCell"/>
</dbReference>
<evidence type="ECO:0000313" key="13">
    <source>
        <dbReference type="EMBL" id="KAA0723148.1"/>
    </source>
</evidence>
<keyword evidence="9" id="KW-0175">Coiled coil</keyword>
<evidence type="ECO:0000256" key="4">
    <source>
        <dbReference type="ARBA" id="ARBA00022723"/>
    </source>
</evidence>
<dbReference type="InterPro" id="IPR051051">
    <property type="entry name" value="E3_ubiq-ligase_TRIM/RNF"/>
</dbReference>
<dbReference type="SUPFAM" id="SSF49899">
    <property type="entry name" value="Concanavalin A-like lectins/glucanases"/>
    <property type="match status" value="2"/>
</dbReference>
<dbReference type="SMART" id="SM00589">
    <property type="entry name" value="PRY"/>
    <property type="match status" value="2"/>
</dbReference>
<dbReference type="InterPro" id="IPR000315">
    <property type="entry name" value="Znf_B-box"/>
</dbReference>
<dbReference type="Pfam" id="PF00643">
    <property type="entry name" value="zf-B_box"/>
    <property type="match status" value="2"/>
</dbReference>
<dbReference type="InterPro" id="IPR001841">
    <property type="entry name" value="Znf_RING"/>
</dbReference>
<dbReference type="EMBL" id="SOYY01000003">
    <property type="protein sequence ID" value="KAA0723148.1"/>
    <property type="molecule type" value="Genomic_DNA"/>
</dbReference>
<dbReference type="CDD" id="cd13733">
    <property type="entry name" value="SPRY_PRY_C-I_1"/>
    <property type="match status" value="2"/>
</dbReference>
<keyword evidence="6" id="KW-0862">Zinc</keyword>
<evidence type="ECO:0000313" key="14">
    <source>
        <dbReference type="Proteomes" id="UP000324632"/>
    </source>
</evidence>
<gene>
    <name evidence="13" type="ORF">E1301_Tti005267</name>
</gene>
<dbReference type="Pfam" id="PF13445">
    <property type="entry name" value="zf-RING_UBOX"/>
    <property type="match status" value="2"/>
</dbReference>
<dbReference type="AlphaFoldDB" id="A0A5A9PMU5"/>
<dbReference type="PANTHER" id="PTHR25465">
    <property type="entry name" value="B-BOX DOMAIN CONTAINING"/>
    <property type="match status" value="1"/>
</dbReference>
<dbReference type="InterPro" id="IPR013083">
    <property type="entry name" value="Znf_RING/FYVE/PHD"/>
</dbReference>
<sequence>MASMSGSLPVEQFICSICQDVYKDPATIPCGHNFCIKCITEHWDSNGEIQCPLCKKDFLLRPDLDINREFREIIEHLRKGESPIKPGDIPCHACVKIKKKALKSCLHCGGTFCKTHLEPHNNVAQLKNHKLVDPTENLEDYICQKHDRPLELFCRDDNVCLCLFCLMEDHKTHKTVLVEEESAAMKQKTDKQKAYCVGLFNDLMHSIERCQSELLDLMEQKQKAAEDVMKELEQEITELRRRDTELETLSQTEDHLHLLQIYPSLCSPLKGRNWSEISIDTYFGVDTVRKALTKHQECLYHALINVTGIELRRIKKFAVNVTMDPQTAHPKLLLSEDAKQAVYGETQQEVLDSPMRFDTCPGVLGKEEFSSGKCYFEVQLKGKTEWDLGVAGESVKRKGTITLSPRNGLWTLRLRNGIEYKACDIPSVSLSLGVKPQRMGVFVDYEEGLVSFYDVESRSHIYSFTVKLQCSICQDVFNDPVTTPCGHNFCNTCLKKWWDSNQKRKCPLCKENFPKRPDLKINIILRELAESFKSKKLEVFCDTCAEKKVKALKSCLVCQTSYCETHLEPHQKVASLAKHKLIDPVKNLESYICQKHERPLELFCRDDQMCVCLSCTQRDHKTHNTVPIEEESARRKAQLKKSMMAVKEKVEERNKNIQDMKETVKLSKKSRTELLRVIEKQEEAEDQAEDLMKELEQEITELKRRDTEMEQLSNTEDHLHILQIDPSLCSPLFNRNWSEISMNAHLSMSMLCHFNKYLQEVPPKQNETVLTDLKEIQKYAVDVTLDADTAHACLVLSEDLKELRVDVSSTIKYDLTSSPDRFDLCPSVLGKEGFSSGKIYFEVQVRGKTDWDLGVARESINRKGDINLSPGNGYWTIGLWKGHEYQASASPSCSLSLKVKLQKVGVFVDYEEGLVSFYDVESRSHIYSFTVMAYSEAPDIREHLQCSVCLDVFNNPVTTPCGHNFCKTCLTACWEHSQDDRCPYCKATFIQRPDLKFNVALKAIVQLFEKNPEGLSTAGEPLSDELQCSICLDVLDNPVTTPCGHSFCDTCLKQCWDNSQNCTCPVCIETFNKRPDLKCNTGLQAIVEVFEKNSGYKREKVMMEYSPPLEKEDQEETLWGRADNEKHKRNLELFSKDFQRSVYLFCTEGDHRTHNTLPVESAEIKIHTHVQHINQDTKKEIKEIKHSVKPSKLWLPVRHQICVNVFRFLSV</sequence>
<name>A0A5A9PMU5_9TELE</name>
<feature type="domain" description="B box-type" evidence="11">
    <location>
        <begin position="588"/>
        <end position="628"/>
    </location>
</feature>
<keyword evidence="4" id="KW-0479">Metal-binding</keyword>
<evidence type="ECO:0000256" key="3">
    <source>
        <dbReference type="ARBA" id="ARBA00022588"/>
    </source>
</evidence>
<dbReference type="GO" id="GO:0016567">
    <property type="term" value="P:protein ubiquitination"/>
    <property type="evidence" value="ECO:0007669"/>
    <property type="project" value="InterPro"/>
</dbReference>
<feature type="domain" description="RING-type" evidence="10">
    <location>
        <begin position="15"/>
        <end position="55"/>
    </location>
</feature>
<comment type="caution">
    <text evidence="13">The sequence shown here is derived from an EMBL/GenBank/DDBJ whole genome shotgun (WGS) entry which is preliminary data.</text>
</comment>